<proteinExistence type="predicted"/>
<reference evidence="7" key="1">
    <citation type="submission" date="2016-06" db="UniProtKB">
        <authorList>
            <consortium name="WormBaseParasite"/>
        </authorList>
    </citation>
    <scope>IDENTIFICATION</scope>
</reference>
<evidence type="ECO:0000313" key="7">
    <source>
        <dbReference type="WBParaSite" id="OFLC_0000588501-mRNA-1"/>
    </source>
</evidence>
<dbReference type="GO" id="GO:0006310">
    <property type="term" value="P:DNA recombination"/>
    <property type="evidence" value="ECO:0007669"/>
    <property type="project" value="UniProtKB-KW"/>
</dbReference>
<name>A0A183HEH4_9BILA</name>
<keyword evidence="2" id="KW-0233">DNA recombination</keyword>
<evidence type="ECO:0000259" key="3">
    <source>
        <dbReference type="PROSITE" id="PS50160"/>
    </source>
</evidence>
<dbReference type="GO" id="GO:0005524">
    <property type="term" value="F:ATP binding"/>
    <property type="evidence" value="ECO:0007669"/>
    <property type="project" value="InterPro"/>
</dbReference>
<protein>
    <submittedName>
        <fullName evidence="7">BRCT domain-containing protein</fullName>
    </submittedName>
</protein>
<accession>A0A183HEH4</accession>
<evidence type="ECO:0000313" key="6">
    <source>
        <dbReference type="Proteomes" id="UP000267606"/>
    </source>
</evidence>
<dbReference type="GO" id="GO:0003910">
    <property type="term" value="F:DNA ligase (ATP) activity"/>
    <property type="evidence" value="ECO:0007669"/>
    <property type="project" value="InterPro"/>
</dbReference>
<gene>
    <name evidence="5" type="ORF">OFLC_LOCUS5886</name>
</gene>
<dbReference type="GO" id="GO:0006303">
    <property type="term" value="P:double-strand break repair via nonhomologous end joining"/>
    <property type="evidence" value="ECO:0007669"/>
    <property type="project" value="TreeGrafter"/>
</dbReference>
<dbReference type="InterPro" id="IPR036420">
    <property type="entry name" value="BRCT_dom_sf"/>
</dbReference>
<dbReference type="PANTHER" id="PTHR45997">
    <property type="entry name" value="DNA LIGASE 4"/>
    <property type="match status" value="1"/>
</dbReference>
<dbReference type="GO" id="GO:0032807">
    <property type="term" value="C:DNA ligase IV complex"/>
    <property type="evidence" value="ECO:0007669"/>
    <property type="project" value="TreeGrafter"/>
</dbReference>
<dbReference type="InterPro" id="IPR012309">
    <property type="entry name" value="DNA_ligase_ATP-dep_C"/>
</dbReference>
<keyword evidence="6" id="KW-1185">Reference proteome</keyword>
<keyword evidence="1" id="KW-0436">Ligase</keyword>
<dbReference type="PANTHER" id="PTHR45997:SF1">
    <property type="entry name" value="DNA LIGASE 4"/>
    <property type="match status" value="1"/>
</dbReference>
<feature type="domain" description="ATP-dependent DNA ligase family profile" evidence="3">
    <location>
        <begin position="16"/>
        <end position="80"/>
    </location>
</feature>
<dbReference type="InterPro" id="IPR012310">
    <property type="entry name" value="DNA_ligase_ATP-dep_cent"/>
</dbReference>
<organism evidence="7">
    <name type="scientific">Onchocerca flexuosa</name>
    <dbReference type="NCBI Taxonomy" id="387005"/>
    <lineage>
        <taxon>Eukaryota</taxon>
        <taxon>Metazoa</taxon>
        <taxon>Ecdysozoa</taxon>
        <taxon>Nematoda</taxon>
        <taxon>Chromadorea</taxon>
        <taxon>Rhabditida</taxon>
        <taxon>Spirurina</taxon>
        <taxon>Spiruromorpha</taxon>
        <taxon>Filarioidea</taxon>
        <taxon>Onchocercidae</taxon>
        <taxon>Onchocerca</taxon>
    </lineage>
</organism>
<dbReference type="InterPro" id="IPR001357">
    <property type="entry name" value="BRCT_dom"/>
</dbReference>
<dbReference type="WBParaSite" id="OFLC_0000588501-mRNA-1">
    <property type="protein sequence ID" value="OFLC_0000588501-mRNA-1"/>
    <property type="gene ID" value="OFLC_0000588501"/>
</dbReference>
<dbReference type="Gene3D" id="2.40.50.140">
    <property type="entry name" value="Nucleic acid-binding proteins"/>
    <property type="match status" value="1"/>
</dbReference>
<dbReference type="PROSITE" id="PS50172">
    <property type="entry name" value="BRCT"/>
    <property type="match status" value="2"/>
</dbReference>
<dbReference type="Gene3D" id="3.30.470.30">
    <property type="entry name" value="DNA ligase/mRNA capping enzyme"/>
    <property type="match status" value="1"/>
</dbReference>
<dbReference type="Gene3D" id="3.40.50.10190">
    <property type="entry name" value="BRCT domain"/>
    <property type="match status" value="1"/>
</dbReference>
<reference evidence="5 6" key="2">
    <citation type="submission" date="2018-11" db="EMBL/GenBank/DDBJ databases">
        <authorList>
            <consortium name="Pathogen Informatics"/>
        </authorList>
    </citation>
    <scope>NUCLEOTIDE SEQUENCE [LARGE SCALE GENOMIC DNA]</scope>
</reference>
<feature type="domain" description="BRCT" evidence="4">
    <location>
        <begin position="387"/>
        <end position="437"/>
    </location>
</feature>
<dbReference type="Pfam" id="PF04679">
    <property type="entry name" value="DNA_ligase_A_C"/>
    <property type="match status" value="1"/>
</dbReference>
<dbReference type="SUPFAM" id="SSF56091">
    <property type="entry name" value="DNA ligase/mRNA capping enzyme, catalytic domain"/>
    <property type="match status" value="1"/>
</dbReference>
<evidence type="ECO:0000256" key="2">
    <source>
        <dbReference type="ARBA" id="ARBA00023172"/>
    </source>
</evidence>
<evidence type="ECO:0000313" key="5">
    <source>
        <dbReference type="EMBL" id="VDO44676.1"/>
    </source>
</evidence>
<evidence type="ECO:0000256" key="1">
    <source>
        <dbReference type="ARBA" id="ARBA00022598"/>
    </source>
</evidence>
<evidence type="ECO:0000259" key="4">
    <source>
        <dbReference type="PROSITE" id="PS50172"/>
    </source>
</evidence>
<dbReference type="STRING" id="387005.A0A183HEH4"/>
<sequence length="437" mass="50099">LCDNCISVFLVHFYREEFASLYQDAIINGQEGIVAKKMDSLYKTGMRQMTNGWFKIKPFHLGNETLDLAIVGVDLGRNDKISSYCLATLRDDKFFMVGKVGTGFDDTTRKFLKNRLIRDHGFFKSDKVPNWIHEDYLSTDLPTHFVNQDNMQVVEIRAKGIRNGRLYAPTLKTYRDDKYVKDIDQYQEFLDFDKNLRLDSIKNAQSIIDPRKRMTTVHVLEEYQTKKARIEEINQDLKEKQICIIRGTSDVTIQDLQEIVVSFGGIHVANPGPKTLFVVTGEPKHVKSKSIIKSNKYNVVSADWLIACKNRGKVIPVTKEEAIHVVDDNLYSLFGENKASENSTTLVNSAAYTVASISALLDKIKISKRKKPLAAEEALRKQLLKDEKFDRFYGQTFYLHDDLTKIQKMYTQILLRMYGANLSTNQNSDVTHILVPD</sequence>
<dbReference type="PROSITE" id="PS50160">
    <property type="entry name" value="DNA_LIGASE_A3"/>
    <property type="match status" value="1"/>
</dbReference>
<dbReference type="GO" id="GO:0006297">
    <property type="term" value="P:nucleotide-excision repair, DNA gap filling"/>
    <property type="evidence" value="ECO:0007669"/>
    <property type="project" value="TreeGrafter"/>
</dbReference>
<dbReference type="SUPFAM" id="SSF52113">
    <property type="entry name" value="BRCT domain"/>
    <property type="match status" value="2"/>
</dbReference>
<dbReference type="GO" id="GO:0005958">
    <property type="term" value="C:DNA-dependent protein kinase-DNA ligase 4 complex"/>
    <property type="evidence" value="ECO:0007669"/>
    <property type="project" value="TreeGrafter"/>
</dbReference>
<dbReference type="GO" id="GO:0003677">
    <property type="term" value="F:DNA binding"/>
    <property type="evidence" value="ECO:0007669"/>
    <property type="project" value="InterPro"/>
</dbReference>
<feature type="domain" description="BRCT" evidence="4">
    <location>
        <begin position="232"/>
        <end position="322"/>
    </location>
</feature>
<dbReference type="InterPro" id="IPR012340">
    <property type="entry name" value="NA-bd_OB-fold"/>
</dbReference>
<dbReference type="InterPro" id="IPR029710">
    <property type="entry name" value="LIG4"/>
</dbReference>
<dbReference type="Pfam" id="PF00533">
    <property type="entry name" value="BRCT"/>
    <property type="match status" value="1"/>
</dbReference>
<dbReference type="Proteomes" id="UP000267606">
    <property type="component" value="Unassembled WGS sequence"/>
</dbReference>
<dbReference type="AlphaFoldDB" id="A0A183HEH4"/>
<dbReference type="EMBL" id="UZAJ01005308">
    <property type="protein sequence ID" value="VDO44676.1"/>
    <property type="molecule type" value="Genomic_DNA"/>
</dbReference>
<dbReference type="SUPFAM" id="SSF50249">
    <property type="entry name" value="Nucleic acid-binding proteins"/>
    <property type="match status" value="1"/>
</dbReference>